<dbReference type="Pfam" id="PF00651">
    <property type="entry name" value="BTB"/>
    <property type="match status" value="1"/>
</dbReference>
<gene>
    <name evidence="3" type="ORF">ONZ51_g164</name>
</gene>
<dbReference type="SMART" id="SM00225">
    <property type="entry name" value="BTB"/>
    <property type="match status" value="1"/>
</dbReference>
<dbReference type="InterPro" id="IPR000210">
    <property type="entry name" value="BTB/POZ_dom"/>
</dbReference>
<dbReference type="SUPFAM" id="SSF54695">
    <property type="entry name" value="POZ domain"/>
    <property type="match status" value="1"/>
</dbReference>
<evidence type="ECO:0000256" key="1">
    <source>
        <dbReference type="SAM" id="MobiDB-lite"/>
    </source>
</evidence>
<proteinExistence type="predicted"/>
<dbReference type="Gene3D" id="3.30.710.10">
    <property type="entry name" value="Potassium Channel Kv1.1, Chain A"/>
    <property type="match status" value="1"/>
</dbReference>
<dbReference type="EMBL" id="JAPEVG010000002">
    <property type="protein sequence ID" value="KAJ8502110.1"/>
    <property type="molecule type" value="Genomic_DNA"/>
</dbReference>
<dbReference type="PROSITE" id="PS50097">
    <property type="entry name" value="BTB"/>
    <property type="match status" value="1"/>
</dbReference>
<evidence type="ECO:0000313" key="3">
    <source>
        <dbReference type="EMBL" id="KAJ8502110.1"/>
    </source>
</evidence>
<reference evidence="3" key="1">
    <citation type="submission" date="2022-11" db="EMBL/GenBank/DDBJ databases">
        <title>Genome Sequence of Cubamyces cubensis.</title>
        <authorList>
            <person name="Buettner E."/>
        </authorList>
    </citation>
    <scope>NUCLEOTIDE SEQUENCE</scope>
    <source>
        <strain evidence="3">MPL-01</strain>
    </source>
</reference>
<comment type="caution">
    <text evidence="3">The sequence shown here is derived from an EMBL/GenBank/DDBJ whole genome shotgun (WGS) entry which is preliminary data.</text>
</comment>
<organism evidence="3 4">
    <name type="scientific">Trametes cubensis</name>
    <dbReference type="NCBI Taxonomy" id="1111947"/>
    <lineage>
        <taxon>Eukaryota</taxon>
        <taxon>Fungi</taxon>
        <taxon>Dikarya</taxon>
        <taxon>Basidiomycota</taxon>
        <taxon>Agaricomycotina</taxon>
        <taxon>Agaricomycetes</taxon>
        <taxon>Polyporales</taxon>
        <taxon>Polyporaceae</taxon>
        <taxon>Trametes</taxon>
    </lineage>
</organism>
<feature type="region of interest" description="Disordered" evidence="1">
    <location>
        <begin position="1"/>
        <end position="34"/>
    </location>
</feature>
<accession>A0AAD7U6A3</accession>
<evidence type="ECO:0000313" key="4">
    <source>
        <dbReference type="Proteomes" id="UP001215151"/>
    </source>
</evidence>
<sequence>MEEHTASRKRARASDLQDATQPDAGPQPRGGDSAAVRDRDYWFEDGNIVLIARGVSFRVYKGLLAEHSSVFRSMFLVAQASPQPAEQSIDGCPVVYLDDAPEDLRQLFKFIFPLGTSIRLNQGPTINIDMLAALIRLDHKYELPSLHEQAISFLSKYYTTDFDAWVDGTNATHWRPQPIHAIVAIGIARLTNTLSILPAAFYQLATLPLEELLAGYAAPAGESGSMPTMTWRRLPQAELLLCLELRDALIALNIETAFSLFKAPTSPPSCTTRGHCAMYFRQLLEYASQGELPHTLASSRALDSWLPNLEQEHAPLVFKHRSACRNCRSEFASREREMRRETWRKLPGLLGLIIGGWDEGAADA</sequence>
<protein>
    <recommendedName>
        <fullName evidence="2">BTB domain-containing protein</fullName>
    </recommendedName>
</protein>
<feature type="domain" description="BTB" evidence="2">
    <location>
        <begin position="46"/>
        <end position="120"/>
    </location>
</feature>
<keyword evidence="4" id="KW-1185">Reference proteome</keyword>
<dbReference type="CDD" id="cd18186">
    <property type="entry name" value="BTB_POZ_ZBTB_KLHL-like"/>
    <property type="match status" value="1"/>
</dbReference>
<dbReference type="AlphaFoldDB" id="A0AAD7U6A3"/>
<name>A0AAD7U6A3_9APHY</name>
<dbReference type="InterPro" id="IPR011333">
    <property type="entry name" value="SKP1/BTB/POZ_sf"/>
</dbReference>
<dbReference type="Proteomes" id="UP001215151">
    <property type="component" value="Unassembled WGS sequence"/>
</dbReference>
<evidence type="ECO:0000259" key="2">
    <source>
        <dbReference type="PROSITE" id="PS50097"/>
    </source>
</evidence>